<dbReference type="PANTHER" id="PTHR33202">
    <property type="entry name" value="ZINC UPTAKE REGULATION PROTEIN"/>
    <property type="match status" value="1"/>
</dbReference>
<reference evidence="8 9" key="1">
    <citation type="submission" date="2020-04" db="EMBL/GenBank/DDBJ databases">
        <title>Flammeovirgaceae bacterium KN852 isolated from deep sea.</title>
        <authorList>
            <person name="Zhang D.-C."/>
        </authorList>
    </citation>
    <scope>NUCLEOTIDE SEQUENCE [LARGE SCALE GENOMIC DNA]</scope>
    <source>
        <strain evidence="8 9">KN852</strain>
    </source>
</reference>
<dbReference type="SUPFAM" id="SSF46785">
    <property type="entry name" value="Winged helix' DNA-binding domain"/>
    <property type="match status" value="1"/>
</dbReference>
<protein>
    <submittedName>
        <fullName evidence="8">Transcriptional repressor</fullName>
    </submittedName>
</protein>
<dbReference type="CDD" id="cd07153">
    <property type="entry name" value="Fur_like"/>
    <property type="match status" value="1"/>
</dbReference>
<organism evidence="8 9">
    <name type="scientific">Marinigracilibium pacificum</name>
    <dbReference type="NCBI Taxonomy" id="2729599"/>
    <lineage>
        <taxon>Bacteria</taxon>
        <taxon>Pseudomonadati</taxon>
        <taxon>Bacteroidota</taxon>
        <taxon>Cytophagia</taxon>
        <taxon>Cytophagales</taxon>
        <taxon>Flammeovirgaceae</taxon>
        <taxon>Marinigracilibium</taxon>
    </lineage>
</organism>
<keyword evidence="6" id="KW-0804">Transcription</keyword>
<dbReference type="RefSeq" id="WP_169680749.1">
    <property type="nucleotide sequence ID" value="NZ_JABBNU010000005.1"/>
</dbReference>
<comment type="caution">
    <text evidence="8">The sequence shown here is derived from an EMBL/GenBank/DDBJ whole genome shotgun (WGS) entry which is preliminary data.</text>
</comment>
<dbReference type="Gene3D" id="3.30.1490.190">
    <property type="match status" value="1"/>
</dbReference>
<keyword evidence="5" id="KW-0238">DNA-binding</keyword>
<accession>A0A848J2S5</accession>
<evidence type="ECO:0000256" key="7">
    <source>
        <dbReference type="PIRSR" id="PIRSR602481-1"/>
    </source>
</evidence>
<comment type="cofactor">
    <cofactor evidence="7">
        <name>Zn(2+)</name>
        <dbReference type="ChEBI" id="CHEBI:29105"/>
    </cofactor>
    <text evidence="7">Binds 1 zinc ion per subunit.</text>
</comment>
<name>A0A848J2S5_9BACT</name>
<proteinExistence type="inferred from homology"/>
<evidence type="ECO:0000256" key="3">
    <source>
        <dbReference type="ARBA" id="ARBA00022833"/>
    </source>
</evidence>
<evidence type="ECO:0000256" key="4">
    <source>
        <dbReference type="ARBA" id="ARBA00023015"/>
    </source>
</evidence>
<evidence type="ECO:0000256" key="5">
    <source>
        <dbReference type="ARBA" id="ARBA00023125"/>
    </source>
</evidence>
<dbReference type="GO" id="GO:0003700">
    <property type="term" value="F:DNA-binding transcription factor activity"/>
    <property type="evidence" value="ECO:0007669"/>
    <property type="project" value="InterPro"/>
</dbReference>
<dbReference type="InterPro" id="IPR002481">
    <property type="entry name" value="FUR"/>
</dbReference>
<dbReference type="GO" id="GO:1900376">
    <property type="term" value="P:regulation of secondary metabolite biosynthetic process"/>
    <property type="evidence" value="ECO:0007669"/>
    <property type="project" value="TreeGrafter"/>
</dbReference>
<dbReference type="PANTHER" id="PTHR33202:SF7">
    <property type="entry name" value="FERRIC UPTAKE REGULATION PROTEIN"/>
    <property type="match status" value="1"/>
</dbReference>
<dbReference type="GO" id="GO:0008270">
    <property type="term" value="F:zinc ion binding"/>
    <property type="evidence" value="ECO:0007669"/>
    <property type="project" value="TreeGrafter"/>
</dbReference>
<keyword evidence="2" id="KW-0678">Repressor</keyword>
<keyword evidence="4" id="KW-0805">Transcription regulation</keyword>
<keyword evidence="7" id="KW-0479">Metal-binding</keyword>
<feature type="binding site" evidence="7">
    <location>
        <position position="85"/>
    </location>
    <ligand>
        <name>Zn(2+)</name>
        <dbReference type="ChEBI" id="CHEBI:29105"/>
    </ligand>
</feature>
<dbReference type="Proteomes" id="UP000559010">
    <property type="component" value="Unassembled WGS sequence"/>
</dbReference>
<dbReference type="GO" id="GO:0045892">
    <property type="term" value="P:negative regulation of DNA-templated transcription"/>
    <property type="evidence" value="ECO:0007669"/>
    <property type="project" value="TreeGrafter"/>
</dbReference>
<dbReference type="Pfam" id="PF01475">
    <property type="entry name" value="FUR"/>
    <property type="match status" value="1"/>
</dbReference>
<dbReference type="GO" id="GO:0000976">
    <property type="term" value="F:transcription cis-regulatory region binding"/>
    <property type="evidence" value="ECO:0007669"/>
    <property type="project" value="TreeGrafter"/>
</dbReference>
<keyword evidence="3 7" id="KW-0862">Zinc</keyword>
<dbReference type="InterPro" id="IPR036390">
    <property type="entry name" value="WH_DNA-bd_sf"/>
</dbReference>
<gene>
    <name evidence="8" type="ORF">HH304_09480</name>
</gene>
<evidence type="ECO:0000256" key="6">
    <source>
        <dbReference type="ARBA" id="ARBA00023163"/>
    </source>
</evidence>
<dbReference type="AlphaFoldDB" id="A0A848J2S5"/>
<dbReference type="InterPro" id="IPR043135">
    <property type="entry name" value="Fur_C"/>
</dbReference>
<evidence type="ECO:0000256" key="1">
    <source>
        <dbReference type="ARBA" id="ARBA00007957"/>
    </source>
</evidence>
<sequence length="132" mass="15388">MLKKADIRATRQRVEVLECLAESEKHYTAEEIYEKLKNSIPSLSLGSVYHILDIFCEKGLAKRLSMTRGPKKFDIIDNPHHHLICDDSQEVLDYFDPELTNLIKNYLDKKPIAGFNVRDIELQIRVKKNNFN</sequence>
<keyword evidence="9" id="KW-1185">Reference proteome</keyword>
<dbReference type="Gene3D" id="1.10.10.10">
    <property type="entry name" value="Winged helix-like DNA-binding domain superfamily/Winged helix DNA-binding domain"/>
    <property type="match status" value="1"/>
</dbReference>
<dbReference type="EMBL" id="JABBNU010000005">
    <property type="protein sequence ID" value="NMM48629.1"/>
    <property type="molecule type" value="Genomic_DNA"/>
</dbReference>
<evidence type="ECO:0000313" key="8">
    <source>
        <dbReference type="EMBL" id="NMM48629.1"/>
    </source>
</evidence>
<evidence type="ECO:0000313" key="9">
    <source>
        <dbReference type="Proteomes" id="UP000559010"/>
    </source>
</evidence>
<evidence type="ECO:0000256" key="2">
    <source>
        <dbReference type="ARBA" id="ARBA00022491"/>
    </source>
</evidence>
<comment type="similarity">
    <text evidence="1">Belongs to the Fur family.</text>
</comment>
<dbReference type="InterPro" id="IPR036388">
    <property type="entry name" value="WH-like_DNA-bd_sf"/>
</dbReference>